<feature type="region of interest" description="Disordered" evidence="1">
    <location>
        <begin position="449"/>
        <end position="468"/>
    </location>
</feature>
<dbReference type="EMBL" id="SEKV01000096">
    <property type="protein sequence ID" value="TFY64517.1"/>
    <property type="molecule type" value="Genomic_DNA"/>
</dbReference>
<evidence type="ECO:0000256" key="1">
    <source>
        <dbReference type="SAM" id="MobiDB-lite"/>
    </source>
</evidence>
<evidence type="ECO:0000313" key="2">
    <source>
        <dbReference type="EMBL" id="TFY64517.1"/>
    </source>
</evidence>
<sequence length="559" mass="60958">MVARPRLDTVLGRAPSIDSPDSGASPRGRRSRANSLTKLASALADSDIPRRSRETWLGRRSRSRPQSQYAPSSFPSPPVPAPEEPAFPNVSVFRGSSQMELHVWSQSVKMTRPPGHEIPRSLPVFDTHSKISGTVLLDSGLAANPGRLAISMEGTFVYISPPSTANKVSGKVPPSGMHRHVFVMSSMVVPVEQPQLARQRSNSSLRDAITATVSPRKPKRQPSQSSANGVLRPYPFTLEIPPPAQLSEELPPTFSAVVEGLVGPRGRTYVERSEIAYKLVATWEGDPTSAGADLKTSVEAPIIFEPDRDFESLDGRTGDKDAWLEVVLHPERPLPFTCAVAIPETPAFSRSSTMPYYVVFTTAPRSPTLAREIVLDATITVALVRQVNIEMPPGSPASPYPSSPSLSSPALTNASSTSLSSSSDETTSYILAHKTRLLKRLVNSAPPRLPRRGLKLPNFPMPGHHRRRTPSEVIVTPVEEPEGYSDERTLYTDVYAGFPKRPKLRTEPGQKHPSLNATALLPDGLYKAKMQLHPQMIPSIGWADLNVKVRVARSSYPAE</sequence>
<feature type="region of interest" description="Disordered" evidence="1">
    <location>
        <begin position="392"/>
        <end position="426"/>
    </location>
</feature>
<protein>
    <submittedName>
        <fullName evidence="2">Uncharacterized protein</fullName>
    </submittedName>
</protein>
<reference evidence="2 3" key="1">
    <citation type="submission" date="2019-01" db="EMBL/GenBank/DDBJ databases">
        <title>Genome sequencing of the rare red list fungi Fomitopsis rosea.</title>
        <authorList>
            <person name="Buettner E."/>
            <person name="Kellner H."/>
        </authorList>
    </citation>
    <scope>NUCLEOTIDE SEQUENCE [LARGE SCALE GENOMIC DNA]</scope>
    <source>
        <strain evidence="2 3">DSM 105464</strain>
    </source>
</reference>
<feature type="compositionally biased region" description="Pro residues" evidence="1">
    <location>
        <begin position="74"/>
        <end position="85"/>
    </location>
</feature>
<dbReference type="STRING" id="34475.A0A4Y9YS44"/>
<feature type="region of interest" description="Disordered" evidence="1">
    <location>
        <begin position="196"/>
        <end position="233"/>
    </location>
</feature>
<feature type="compositionally biased region" description="Basic and acidic residues" evidence="1">
    <location>
        <begin position="47"/>
        <end position="57"/>
    </location>
</feature>
<dbReference type="AlphaFoldDB" id="A0A4Y9YS44"/>
<comment type="caution">
    <text evidence="2">The sequence shown here is derived from an EMBL/GenBank/DDBJ whole genome shotgun (WGS) entry which is preliminary data.</text>
</comment>
<dbReference type="Proteomes" id="UP000298390">
    <property type="component" value="Unassembled WGS sequence"/>
</dbReference>
<accession>A0A4Y9YS44</accession>
<feature type="region of interest" description="Disordered" evidence="1">
    <location>
        <begin position="1"/>
        <end position="87"/>
    </location>
</feature>
<feature type="compositionally biased region" description="Polar residues" evidence="1">
    <location>
        <begin position="196"/>
        <end position="205"/>
    </location>
</feature>
<proteinExistence type="predicted"/>
<gene>
    <name evidence="2" type="ORF">EVJ58_g2581</name>
</gene>
<feature type="compositionally biased region" description="Low complexity" evidence="1">
    <location>
        <begin position="403"/>
        <end position="426"/>
    </location>
</feature>
<name>A0A4Y9YS44_9APHY</name>
<evidence type="ECO:0000313" key="3">
    <source>
        <dbReference type="Proteomes" id="UP000298390"/>
    </source>
</evidence>
<organism evidence="2 3">
    <name type="scientific">Rhodofomes roseus</name>
    <dbReference type="NCBI Taxonomy" id="34475"/>
    <lineage>
        <taxon>Eukaryota</taxon>
        <taxon>Fungi</taxon>
        <taxon>Dikarya</taxon>
        <taxon>Basidiomycota</taxon>
        <taxon>Agaricomycotina</taxon>
        <taxon>Agaricomycetes</taxon>
        <taxon>Polyporales</taxon>
        <taxon>Rhodofomes</taxon>
    </lineage>
</organism>
<feature type="compositionally biased region" description="Pro residues" evidence="1">
    <location>
        <begin position="393"/>
        <end position="402"/>
    </location>
</feature>